<evidence type="ECO:0000313" key="8">
    <source>
        <dbReference type="Proteomes" id="UP000595197"/>
    </source>
</evidence>
<sequence>MKNFSLVLTAAIMASAFLAGPVLGADQGKAIYEKANCVGCHKWHGGGGGGYGGAALSLRDTRMDRDQLIEVVRCGRPGTRMPFHDRHSWSSEGCYGMNPKEAGVEQPPQAAEFLSPEEIVAVSDYVTANMKGKGKPDRADCVAFWGEEAKQCRSYK</sequence>
<evidence type="ECO:0000256" key="1">
    <source>
        <dbReference type="ARBA" id="ARBA00022617"/>
    </source>
</evidence>
<evidence type="ECO:0000259" key="6">
    <source>
        <dbReference type="PROSITE" id="PS51007"/>
    </source>
</evidence>
<proteinExistence type="predicted"/>
<keyword evidence="2 4" id="KW-0479">Metal-binding</keyword>
<dbReference type="Pfam" id="PF13442">
    <property type="entry name" value="Cytochrome_CBB3"/>
    <property type="match status" value="1"/>
</dbReference>
<dbReference type="InterPro" id="IPR009056">
    <property type="entry name" value="Cyt_c-like_dom"/>
</dbReference>
<keyword evidence="8" id="KW-1185">Reference proteome</keyword>
<accession>A0ABX7BF99</accession>
<organism evidence="7 8">
    <name type="scientific">Skermanella cutis</name>
    <dbReference type="NCBI Taxonomy" id="2775420"/>
    <lineage>
        <taxon>Bacteria</taxon>
        <taxon>Pseudomonadati</taxon>
        <taxon>Pseudomonadota</taxon>
        <taxon>Alphaproteobacteria</taxon>
        <taxon>Rhodospirillales</taxon>
        <taxon>Azospirillaceae</taxon>
        <taxon>Skermanella</taxon>
    </lineage>
</organism>
<dbReference type="EMBL" id="CP067421">
    <property type="protein sequence ID" value="QQP93069.1"/>
    <property type="molecule type" value="Genomic_DNA"/>
</dbReference>
<evidence type="ECO:0000256" key="2">
    <source>
        <dbReference type="ARBA" id="ARBA00022723"/>
    </source>
</evidence>
<evidence type="ECO:0000256" key="4">
    <source>
        <dbReference type="PROSITE-ProRule" id="PRU00433"/>
    </source>
</evidence>
<dbReference type="RefSeq" id="WP_201082442.1">
    <property type="nucleotide sequence ID" value="NZ_CP067421.1"/>
</dbReference>
<feature type="signal peptide" evidence="5">
    <location>
        <begin position="1"/>
        <end position="24"/>
    </location>
</feature>
<protein>
    <submittedName>
        <fullName evidence="7">Cytochrome c</fullName>
    </submittedName>
</protein>
<keyword evidence="5" id="KW-0732">Signal</keyword>
<feature type="chain" id="PRO_5046601819" evidence="5">
    <location>
        <begin position="25"/>
        <end position="156"/>
    </location>
</feature>
<evidence type="ECO:0000256" key="3">
    <source>
        <dbReference type="ARBA" id="ARBA00023004"/>
    </source>
</evidence>
<dbReference type="InterPro" id="IPR036909">
    <property type="entry name" value="Cyt_c-like_dom_sf"/>
</dbReference>
<dbReference type="SUPFAM" id="SSF46626">
    <property type="entry name" value="Cytochrome c"/>
    <property type="match status" value="1"/>
</dbReference>
<dbReference type="Gene3D" id="1.10.760.10">
    <property type="entry name" value="Cytochrome c-like domain"/>
    <property type="match status" value="1"/>
</dbReference>
<feature type="domain" description="Cytochrome c" evidence="6">
    <location>
        <begin position="23"/>
        <end position="130"/>
    </location>
</feature>
<name>A0ABX7BF99_9PROT</name>
<keyword evidence="1 4" id="KW-0349">Heme</keyword>
<evidence type="ECO:0000313" key="7">
    <source>
        <dbReference type="EMBL" id="QQP93069.1"/>
    </source>
</evidence>
<keyword evidence="7" id="KW-0614">Plasmid</keyword>
<reference evidence="7" key="1">
    <citation type="submission" date="2021-02" db="EMBL/GenBank/DDBJ databases">
        <title>Skermanella TT6 skin isolate.</title>
        <authorList>
            <person name="Lee K."/>
            <person name="Ganzorig M."/>
        </authorList>
    </citation>
    <scope>NUCLEOTIDE SEQUENCE</scope>
    <source>
        <strain evidence="7">TT6</strain>
    </source>
</reference>
<evidence type="ECO:0000256" key="5">
    <source>
        <dbReference type="SAM" id="SignalP"/>
    </source>
</evidence>
<dbReference type="PROSITE" id="PS51007">
    <property type="entry name" value="CYTC"/>
    <property type="match status" value="1"/>
</dbReference>
<gene>
    <name evidence="7" type="ORF">IGS68_28320</name>
</gene>
<keyword evidence="3 4" id="KW-0408">Iron</keyword>
<geneLocation type="plasmid" evidence="7 8">
    <name>pTT6-1</name>
</geneLocation>
<dbReference type="Proteomes" id="UP000595197">
    <property type="component" value="Plasmid pTT6-1"/>
</dbReference>